<gene>
    <name evidence="4 8" type="primary">infC</name>
    <name evidence="8" type="ORF">H9850_04725</name>
</gene>
<dbReference type="HAMAP" id="MF_00080">
    <property type="entry name" value="IF_3"/>
    <property type="match status" value="1"/>
</dbReference>
<dbReference type="GO" id="GO:0043022">
    <property type="term" value="F:ribosome binding"/>
    <property type="evidence" value="ECO:0007669"/>
    <property type="project" value="UniProtKB-ARBA"/>
</dbReference>
<dbReference type="Pfam" id="PF00707">
    <property type="entry name" value="IF3_C"/>
    <property type="match status" value="1"/>
</dbReference>
<evidence type="ECO:0000256" key="3">
    <source>
        <dbReference type="ARBA" id="ARBA00022917"/>
    </source>
</evidence>
<keyword evidence="3 4" id="KW-0648">Protein biosynthesis</keyword>
<evidence type="ECO:0000256" key="5">
    <source>
        <dbReference type="NCBIfam" id="TIGR00168"/>
    </source>
</evidence>
<dbReference type="PANTHER" id="PTHR10938:SF0">
    <property type="entry name" value="TRANSLATION INITIATION FACTOR IF-3, MITOCHONDRIAL"/>
    <property type="match status" value="1"/>
</dbReference>
<dbReference type="GO" id="GO:0005829">
    <property type="term" value="C:cytosol"/>
    <property type="evidence" value="ECO:0007669"/>
    <property type="project" value="TreeGrafter"/>
</dbReference>
<dbReference type="GO" id="GO:0032790">
    <property type="term" value="P:ribosome disassembly"/>
    <property type="evidence" value="ECO:0007669"/>
    <property type="project" value="TreeGrafter"/>
</dbReference>
<dbReference type="PANTHER" id="PTHR10938">
    <property type="entry name" value="TRANSLATION INITIATION FACTOR IF-3"/>
    <property type="match status" value="1"/>
</dbReference>
<evidence type="ECO:0000313" key="9">
    <source>
        <dbReference type="Proteomes" id="UP000886829"/>
    </source>
</evidence>
<evidence type="ECO:0000256" key="2">
    <source>
        <dbReference type="ARBA" id="ARBA00022540"/>
    </source>
</evidence>
<feature type="domain" description="Translation initiation factor 3 N-terminal" evidence="7">
    <location>
        <begin position="16"/>
        <end position="84"/>
    </location>
</feature>
<organism evidence="8 9">
    <name type="scientific">Candidatus Anaerobiospirillum pullistercoris</name>
    <dbReference type="NCBI Taxonomy" id="2838452"/>
    <lineage>
        <taxon>Bacteria</taxon>
        <taxon>Pseudomonadati</taxon>
        <taxon>Pseudomonadota</taxon>
        <taxon>Gammaproteobacteria</taxon>
        <taxon>Aeromonadales</taxon>
        <taxon>Succinivibrionaceae</taxon>
        <taxon>Anaerobiospirillum</taxon>
    </lineage>
</organism>
<dbReference type="FunFam" id="3.30.110.10:FF:000001">
    <property type="entry name" value="Translation initiation factor IF-3"/>
    <property type="match status" value="1"/>
</dbReference>
<comment type="caution">
    <text evidence="8">The sequence shown here is derived from an EMBL/GenBank/DDBJ whole genome shotgun (WGS) entry which is preliminary data.</text>
</comment>
<dbReference type="Gene3D" id="3.30.110.10">
    <property type="entry name" value="Translation initiation factor 3 (IF-3), C-terminal domain"/>
    <property type="match status" value="1"/>
</dbReference>
<evidence type="ECO:0000259" key="7">
    <source>
        <dbReference type="Pfam" id="PF05198"/>
    </source>
</evidence>
<dbReference type="GO" id="GO:0016020">
    <property type="term" value="C:membrane"/>
    <property type="evidence" value="ECO:0007669"/>
    <property type="project" value="TreeGrafter"/>
</dbReference>
<keyword evidence="2 4" id="KW-0396">Initiation factor</keyword>
<evidence type="ECO:0000259" key="6">
    <source>
        <dbReference type="Pfam" id="PF00707"/>
    </source>
</evidence>
<evidence type="ECO:0000313" key="8">
    <source>
        <dbReference type="EMBL" id="HIX56761.1"/>
    </source>
</evidence>
<protein>
    <recommendedName>
        <fullName evidence="4 5">Translation initiation factor IF-3</fullName>
    </recommendedName>
</protein>
<comment type="function">
    <text evidence="4">IF-3 binds to the 30S ribosomal subunit and shifts the equilibrium between 70S ribosomes and their 50S and 30S subunits in favor of the free subunits, thus enhancing the availability of 30S subunits on which protein synthesis initiation begins.</text>
</comment>
<evidence type="ECO:0000256" key="4">
    <source>
        <dbReference type="HAMAP-Rule" id="MF_00080"/>
    </source>
</evidence>
<dbReference type="Proteomes" id="UP000886829">
    <property type="component" value="Unassembled WGS sequence"/>
</dbReference>
<name>A0A9D1WCQ0_9GAMM</name>
<dbReference type="SUPFAM" id="SSF54364">
    <property type="entry name" value="Translation initiation factor IF3, N-terminal domain"/>
    <property type="match status" value="1"/>
</dbReference>
<dbReference type="InterPro" id="IPR019815">
    <property type="entry name" value="Translation_initiation_fac_3_C"/>
</dbReference>
<comment type="subcellular location">
    <subcellularLocation>
        <location evidence="4">Cytoplasm</location>
    </subcellularLocation>
</comment>
<evidence type="ECO:0000256" key="1">
    <source>
        <dbReference type="ARBA" id="ARBA00005439"/>
    </source>
</evidence>
<keyword evidence="4" id="KW-0963">Cytoplasm</keyword>
<feature type="domain" description="Translation initiation factor 3 C-terminal" evidence="6">
    <location>
        <begin position="90"/>
        <end position="178"/>
    </location>
</feature>
<comment type="similarity">
    <text evidence="1 4">Belongs to the IF-3 family.</text>
</comment>
<accession>A0A9D1WCQ0</accession>
<dbReference type="InterPro" id="IPR001288">
    <property type="entry name" value="Translation_initiation_fac_3"/>
</dbReference>
<dbReference type="NCBIfam" id="TIGR00168">
    <property type="entry name" value="infC"/>
    <property type="match status" value="1"/>
</dbReference>
<dbReference type="FunFam" id="3.10.20.80:FF:000001">
    <property type="entry name" value="Translation initiation factor IF-3"/>
    <property type="match status" value="1"/>
</dbReference>
<proteinExistence type="inferred from homology"/>
<dbReference type="Pfam" id="PF05198">
    <property type="entry name" value="IF3_N"/>
    <property type="match status" value="1"/>
</dbReference>
<dbReference type="InterPro" id="IPR036787">
    <property type="entry name" value="T_IF-3_N_sf"/>
</dbReference>
<reference evidence="8" key="1">
    <citation type="journal article" date="2021" name="PeerJ">
        <title>Extensive microbial diversity within the chicken gut microbiome revealed by metagenomics and culture.</title>
        <authorList>
            <person name="Gilroy R."/>
            <person name="Ravi A."/>
            <person name="Getino M."/>
            <person name="Pursley I."/>
            <person name="Horton D.L."/>
            <person name="Alikhan N.F."/>
            <person name="Baker D."/>
            <person name="Gharbi K."/>
            <person name="Hall N."/>
            <person name="Watson M."/>
            <person name="Adriaenssens E.M."/>
            <person name="Foster-Nyarko E."/>
            <person name="Jarju S."/>
            <person name="Secka A."/>
            <person name="Antonio M."/>
            <person name="Oren A."/>
            <person name="Chaudhuri R.R."/>
            <person name="La Ragione R."/>
            <person name="Hildebrand F."/>
            <person name="Pallen M.J."/>
        </authorList>
    </citation>
    <scope>NUCLEOTIDE SEQUENCE</scope>
    <source>
        <strain evidence="8">USASDec5-558</strain>
    </source>
</reference>
<dbReference type="InterPro" id="IPR036788">
    <property type="entry name" value="T_IF-3_C_sf"/>
</dbReference>
<dbReference type="GO" id="GO:0003743">
    <property type="term" value="F:translation initiation factor activity"/>
    <property type="evidence" value="ECO:0007669"/>
    <property type="project" value="UniProtKB-UniRule"/>
</dbReference>
<dbReference type="SUPFAM" id="SSF55200">
    <property type="entry name" value="Translation initiation factor IF3, C-terminal domain"/>
    <property type="match status" value="1"/>
</dbReference>
<comment type="subunit">
    <text evidence="4">Monomer.</text>
</comment>
<reference evidence="8" key="2">
    <citation type="submission" date="2021-04" db="EMBL/GenBank/DDBJ databases">
        <authorList>
            <person name="Gilroy R."/>
        </authorList>
    </citation>
    <scope>NUCLEOTIDE SEQUENCE</scope>
    <source>
        <strain evidence="8">USASDec5-558</strain>
    </source>
</reference>
<dbReference type="InterPro" id="IPR019814">
    <property type="entry name" value="Translation_initiation_fac_3_N"/>
</dbReference>
<dbReference type="EMBL" id="DXEV01000090">
    <property type="protein sequence ID" value="HIX56761.1"/>
    <property type="molecule type" value="Genomic_DNA"/>
</dbReference>
<dbReference type="Gene3D" id="3.10.20.80">
    <property type="entry name" value="Translation initiation factor 3 (IF-3), N-terminal domain"/>
    <property type="match status" value="1"/>
</dbReference>
<dbReference type="AlphaFoldDB" id="A0A9D1WCQ0"/>
<sequence>MNSAKKTGRLPPRNRTNGEIRCREVRLLGEDNEIIGVMPTVQALRMAQDAGVDLVEISPNADPPVCRLIEYGKYLYEKSKDQKKKKQKVVQIKEIKFRPATDEGDYQVKLRNLIRFLEEGNKAKVTLRFRGREMAHQHIGLDVLKRVEHDLCEERGLATVESASRVEGRQATMVLAPKKKQGS</sequence>